<sequence>MFSLCTSSALCYSLRFVSNMVCDLQRLLSVHGSFDVDFFEKFDVVVISCCSFAAKNSVNEKWRKLSKRVSFYTVDCRDSCGEIFVDLQKYEYAK</sequence>
<dbReference type="Proteomes" id="UP001056120">
    <property type="component" value="Linkage Group LG15"/>
</dbReference>
<proteinExistence type="predicted"/>
<organism evidence="1 2">
    <name type="scientific">Smallanthus sonchifolius</name>
    <dbReference type="NCBI Taxonomy" id="185202"/>
    <lineage>
        <taxon>Eukaryota</taxon>
        <taxon>Viridiplantae</taxon>
        <taxon>Streptophyta</taxon>
        <taxon>Embryophyta</taxon>
        <taxon>Tracheophyta</taxon>
        <taxon>Spermatophyta</taxon>
        <taxon>Magnoliopsida</taxon>
        <taxon>eudicotyledons</taxon>
        <taxon>Gunneridae</taxon>
        <taxon>Pentapetalae</taxon>
        <taxon>asterids</taxon>
        <taxon>campanulids</taxon>
        <taxon>Asterales</taxon>
        <taxon>Asteraceae</taxon>
        <taxon>Asteroideae</taxon>
        <taxon>Heliantheae alliance</taxon>
        <taxon>Millerieae</taxon>
        <taxon>Smallanthus</taxon>
    </lineage>
</organism>
<keyword evidence="2" id="KW-1185">Reference proteome</keyword>
<evidence type="ECO:0000313" key="2">
    <source>
        <dbReference type="Proteomes" id="UP001056120"/>
    </source>
</evidence>
<dbReference type="EMBL" id="CM042032">
    <property type="protein sequence ID" value="KAI3776220.1"/>
    <property type="molecule type" value="Genomic_DNA"/>
</dbReference>
<reference evidence="1 2" key="2">
    <citation type="journal article" date="2022" name="Mol. Ecol. Resour.">
        <title>The genomes of chicory, endive, great burdock and yacon provide insights into Asteraceae paleo-polyploidization history and plant inulin production.</title>
        <authorList>
            <person name="Fan W."/>
            <person name="Wang S."/>
            <person name="Wang H."/>
            <person name="Wang A."/>
            <person name="Jiang F."/>
            <person name="Liu H."/>
            <person name="Zhao H."/>
            <person name="Xu D."/>
            <person name="Zhang Y."/>
        </authorList>
    </citation>
    <scope>NUCLEOTIDE SEQUENCE [LARGE SCALE GENOMIC DNA]</scope>
    <source>
        <strain evidence="2">cv. Yunnan</strain>
        <tissue evidence="1">Leaves</tissue>
    </source>
</reference>
<accession>A0ACB9FYP0</accession>
<evidence type="ECO:0000313" key="1">
    <source>
        <dbReference type="EMBL" id="KAI3776220.1"/>
    </source>
</evidence>
<reference evidence="2" key="1">
    <citation type="journal article" date="2022" name="Mol. Ecol. Resour.">
        <title>The genomes of chicory, endive, great burdock and yacon provide insights into Asteraceae palaeo-polyploidization history and plant inulin production.</title>
        <authorList>
            <person name="Fan W."/>
            <person name="Wang S."/>
            <person name="Wang H."/>
            <person name="Wang A."/>
            <person name="Jiang F."/>
            <person name="Liu H."/>
            <person name="Zhao H."/>
            <person name="Xu D."/>
            <person name="Zhang Y."/>
        </authorList>
    </citation>
    <scope>NUCLEOTIDE SEQUENCE [LARGE SCALE GENOMIC DNA]</scope>
    <source>
        <strain evidence="2">cv. Yunnan</strain>
    </source>
</reference>
<gene>
    <name evidence="1" type="ORF">L1987_45993</name>
</gene>
<name>A0ACB9FYP0_9ASTR</name>
<comment type="caution">
    <text evidence="1">The sequence shown here is derived from an EMBL/GenBank/DDBJ whole genome shotgun (WGS) entry which is preliminary data.</text>
</comment>
<protein>
    <submittedName>
        <fullName evidence="1">Uncharacterized protein</fullName>
    </submittedName>
</protein>